<organism evidence="2 3">
    <name type="scientific">Gracilibacillus halophilus YIM-C55.5</name>
    <dbReference type="NCBI Taxonomy" id="1308866"/>
    <lineage>
        <taxon>Bacteria</taxon>
        <taxon>Bacillati</taxon>
        <taxon>Bacillota</taxon>
        <taxon>Bacilli</taxon>
        <taxon>Bacillales</taxon>
        <taxon>Bacillaceae</taxon>
        <taxon>Gracilibacillus</taxon>
    </lineage>
</organism>
<sequence>MKKQIMVIALILILVTFSVIVGYFAYQKSLTANKVNEYLETKDYDQKIQSKETSYNYKDSTHYIEIVYEDEPHNRYVYSYNNYLEEVIVEGYNSSNIEITDKKNGRYIDQ</sequence>
<name>N4WNS7_9BACI</name>
<protein>
    <recommendedName>
        <fullName evidence="4">DUF3139 domain-containing protein</fullName>
    </recommendedName>
</protein>
<dbReference type="AlphaFoldDB" id="N4WNS7"/>
<keyword evidence="1" id="KW-1133">Transmembrane helix</keyword>
<reference evidence="2 3" key="1">
    <citation type="submission" date="2013-03" db="EMBL/GenBank/DDBJ databases">
        <title>Draft genome sequence of Gracibacillus halophilus YIM-C55.5, a moderately halophilic and thermophilic organism from the Xiaochaidamu salt lake.</title>
        <authorList>
            <person name="Sugumar T."/>
            <person name="Polireddy D.R."/>
            <person name="Antony A."/>
            <person name="Madhava Y.R."/>
            <person name="Sivakumar N."/>
        </authorList>
    </citation>
    <scope>NUCLEOTIDE SEQUENCE [LARGE SCALE GENOMIC DNA]</scope>
    <source>
        <strain evidence="2 3">YIM-C55.5</strain>
    </source>
</reference>
<proteinExistence type="predicted"/>
<dbReference type="OrthoDB" id="2738731at2"/>
<gene>
    <name evidence="2" type="ORF">J416_12477</name>
</gene>
<keyword evidence="3" id="KW-1185">Reference proteome</keyword>
<dbReference type="Proteomes" id="UP000012283">
    <property type="component" value="Unassembled WGS sequence"/>
</dbReference>
<evidence type="ECO:0000313" key="2">
    <source>
        <dbReference type="EMBL" id="ENH96135.1"/>
    </source>
</evidence>
<keyword evidence="1" id="KW-0812">Transmembrane</keyword>
<evidence type="ECO:0000313" key="3">
    <source>
        <dbReference type="Proteomes" id="UP000012283"/>
    </source>
</evidence>
<dbReference type="InterPro" id="IPR021486">
    <property type="entry name" value="DUF3139"/>
</dbReference>
<dbReference type="RefSeq" id="WP_003472364.1">
    <property type="nucleotide sequence ID" value="NZ_APML01000058.1"/>
</dbReference>
<accession>N4WNS7</accession>
<dbReference type="EMBL" id="APML01000058">
    <property type="protein sequence ID" value="ENH96135.1"/>
    <property type="molecule type" value="Genomic_DNA"/>
</dbReference>
<dbReference type="Pfam" id="PF11337">
    <property type="entry name" value="DUF3139"/>
    <property type="match status" value="1"/>
</dbReference>
<feature type="transmembrane region" description="Helical" evidence="1">
    <location>
        <begin position="7"/>
        <end position="26"/>
    </location>
</feature>
<evidence type="ECO:0000256" key="1">
    <source>
        <dbReference type="SAM" id="Phobius"/>
    </source>
</evidence>
<keyword evidence="1" id="KW-0472">Membrane</keyword>
<evidence type="ECO:0008006" key="4">
    <source>
        <dbReference type="Google" id="ProtNLM"/>
    </source>
</evidence>
<comment type="caution">
    <text evidence="2">The sequence shown here is derived from an EMBL/GenBank/DDBJ whole genome shotgun (WGS) entry which is preliminary data.</text>
</comment>